<feature type="compositionally biased region" description="Acidic residues" evidence="5">
    <location>
        <begin position="762"/>
        <end position="775"/>
    </location>
</feature>
<keyword evidence="3" id="KW-0418">Kinase</keyword>
<dbReference type="PROSITE" id="PS00108">
    <property type="entry name" value="PROTEIN_KINASE_ST"/>
    <property type="match status" value="1"/>
</dbReference>
<dbReference type="EMBL" id="HBKN01025392">
    <property type="protein sequence ID" value="CAE2308117.1"/>
    <property type="molecule type" value="Transcribed_RNA"/>
</dbReference>
<feature type="region of interest" description="Disordered" evidence="5">
    <location>
        <begin position="1"/>
        <end position="51"/>
    </location>
</feature>
<dbReference type="SUPFAM" id="SSF55961">
    <property type="entry name" value="Bet v1-like"/>
    <property type="match status" value="1"/>
</dbReference>
<dbReference type="InterPro" id="IPR008271">
    <property type="entry name" value="Ser/Thr_kinase_AS"/>
</dbReference>
<protein>
    <recommendedName>
        <fullName evidence="6">Protein kinase domain-containing protein</fullName>
    </recommendedName>
</protein>
<accession>A0A7S4KX10</accession>
<dbReference type="PANTHER" id="PTHR48016">
    <property type="entry name" value="MAP KINASE KINASE KINASE SSK2-RELATED-RELATED"/>
    <property type="match status" value="1"/>
</dbReference>
<dbReference type="Gene3D" id="1.10.510.10">
    <property type="entry name" value="Transferase(Phosphotransferase) domain 1"/>
    <property type="match status" value="1"/>
</dbReference>
<dbReference type="GO" id="GO:0005524">
    <property type="term" value="F:ATP binding"/>
    <property type="evidence" value="ECO:0007669"/>
    <property type="project" value="UniProtKB-KW"/>
</dbReference>
<dbReference type="SMART" id="SM00220">
    <property type="entry name" value="S_TKc"/>
    <property type="match status" value="1"/>
</dbReference>
<keyword evidence="2" id="KW-0547">Nucleotide-binding</keyword>
<dbReference type="Gene3D" id="3.30.530.20">
    <property type="match status" value="1"/>
</dbReference>
<dbReference type="InterPro" id="IPR050538">
    <property type="entry name" value="MAP_kinase_kinase_kinase"/>
</dbReference>
<organism evidence="7">
    <name type="scientific">Guillardia theta</name>
    <name type="common">Cryptophyte</name>
    <name type="synonym">Cryptomonas phi</name>
    <dbReference type="NCBI Taxonomy" id="55529"/>
    <lineage>
        <taxon>Eukaryota</taxon>
        <taxon>Cryptophyceae</taxon>
        <taxon>Pyrenomonadales</taxon>
        <taxon>Geminigeraceae</taxon>
        <taxon>Guillardia</taxon>
    </lineage>
</organism>
<dbReference type="PANTHER" id="PTHR48016:SF56">
    <property type="entry name" value="MAPKK KINASE"/>
    <property type="match status" value="1"/>
</dbReference>
<feature type="compositionally biased region" description="Low complexity" evidence="5">
    <location>
        <begin position="293"/>
        <end position="319"/>
    </location>
</feature>
<dbReference type="SUPFAM" id="SSF56112">
    <property type="entry name" value="Protein kinase-like (PK-like)"/>
    <property type="match status" value="1"/>
</dbReference>
<dbReference type="AlphaFoldDB" id="A0A7S4KX10"/>
<dbReference type="Pfam" id="PF00069">
    <property type="entry name" value="Pkinase"/>
    <property type="match status" value="1"/>
</dbReference>
<feature type="compositionally biased region" description="Polar residues" evidence="5">
    <location>
        <begin position="1"/>
        <end position="45"/>
    </location>
</feature>
<dbReference type="Gene3D" id="3.30.200.20">
    <property type="entry name" value="Phosphorylase Kinase, domain 1"/>
    <property type="match status" value="1"/>
</dbReference>
<keyword evidence="1" id="KW-0808">Transferase</keyword>
<dbReference type="InterPro" id="IPR023393">
    <property type="entry name" value="START-like_dom_sf"/>
</dbReference>
<evidence type="ECO:0000256" key="3">
    <source>
        <dbReference type="ARBA" id="ARBA00022777"/>
    </source>
</evidence>
<sequence>MGSGKSKPSNSVDKSSNNGKRSSAEYNRTPVKSNLVTARPSSTPAPINKATPSPAPIIKAVDEEAQLVENFRLAFKASPTDGWRKLVSGESVSVFVNNSGKLPFNMTCVRCEFKCPVPPEDVSRSLLDLDLRNERDFFFKEGKNVGSPTASKSSFQAVMKTLSSQEERPVLVARFVDIDDRGNVTIIEVPEGTFDLSGFTFPSFFVQGIGSDQSSVVALYRFDVKKVWKDLSDSMNESRLATQIHQRFSELAEPMNLFLLTLGAPKESQSPKIVNELSVPAPSVASTPPPAPKSSQPKSRRNSNSDSSSDTSGFSNSDASSKENTGDLIEGSKFRWKKGELIGHGAIGKVYMGLNFETGEMMAVKQVDLGEHFGPQAAEELKAMDQEIHIFSMISHPNLVRYYGMEKTSTQFFIFLEYVSGGSIATMLRKFGAFSEQMVSNFTAQIVDGLHYLHSQSICHRDIKAANILYSNDGVVKLADFGTAKKIADVMNMSTGLKSLVGTPYMMAPEVIRQTGHGPPADIWSLACVIWEMATTKHPFTQYTDRMVAMYNIAHAKAPPNPPETLSEVAKDFVRKCMIIEAPRRASTKQLLEHPFIANVERKTGNHVHDASPLVSRDNFVESAPRKIGSIKEEEERDLSGDLGTRLSKDQSWGNVRLDTTSPKSSDNSFDSPEISKAFPKHFVDSSRKDSSHRKKSDGQAASKRSSSSEDESEDEEGGGASEQLSEDGYTRQQCEVLGRPFYPAKQPPKAVTRWGTKEEATDSESEAEEEDEEESPRPQAKFVPGRIVRNHQGNSSESDEDSN</sequence>
<evidence type="ECO:0000256" key="5">
    <source>
        <dbReference type="SAM" id="MobiDB-lite"/>
    </source>
</evidence>
<name>A0A7S4KX10_GUITH</name>
<dbReference type="InterPro" id="IPR011009">
    <property type="entry name" value="Kinase-like_dom_sf"/>
</dbReference>
<evidence type="ECO:0000256" key="2">
    <source>
        <dbReference type="ARBA" id="ARBA00022741"/>
    </source>
</evidence>
<feature type="domain" description="Protein kinase" evidence="6">
    <location>
        <begin position="336"/>
        <end position="597"/>
    </location>
</feature>
<proteinExistence type="predicted"/>
<dbReference type="CDD" id="cd06606">
    <property type="entry name" value="STKc_MAPKKK"/>
    <property type="match status" value="1"/>
</dbReference>
<feature type="compositionally biased region" description="Polar residues" evidence="5">
    <location>
        <begin position="650"/>
        <end position="671"/>
    </location>
</feature>
<evidence type="ECO:0000256" key="1">
    <source>
        <dbReference type="ARBA" id="ARBA00022679"/>
    </source>
</evidence>
<evidence type="ECO:0000256" key="4">
    <source>
        <dbReference type="ARBA" id="ARBA00022840"/>
    </source>
</evidence>
<keyword evidence="4" id="KW-0067">ATP-binding</keyword>
<feature type="compositionally biased region" description="Acidic residues" evidence="5">
    <location>
        <begin position="709"/>
        <end position="718"/>
    </location>
</feature>
<evidence type="ECO:0000259" key="6">
    <source>
        <dbReference type="PROSITE" id="PS50011"/>
    </source>
</evidence>
<feature type="region of interest" description="Disordered" evidence="5">
    <location>
        <begin position="280"/>
        <end position="326"/>
    </location>
</feature>
<feature type="compositionally biased region" description="Basic and acidic residues" evidence="5">
    <location>
        <begin position="630"/>
        <end position="640"/>
    </location>
</feature>
<dbReference type="InterPro" id="IPR000719">
    <property type="entry name" value="Prot_kinase_dom"/>
</dbReference>
<dbReference type="PROSITE" id="PS50011">
    <property type="entry name" value="PROTEIN_KINASE_DOM"/>
    <property type="match status" value="1"/>
</dbReference>
<gene>
    <name evidence="7" type="ORF">GTHE00462_LOCUS19751</name>
</gene>
<reference evidence="7" key="1">
    <citation type="submission" date="2021-01" db="EMBL/GenBank/DDBJ databases">
        <authorList>
            <person name="Corre E."/>
            <person name="Pelletier E."/>
            <person name="Niang G."/>
            <person name="Scheremetjew M."/>
            <person name="Finn R."/>
            <person name="Kale V."/>
            <person name="Holt S."/>
            <person name="Cochrane G."/>
            <person name="Meng A."/>
            <person name="Brown T."/>
            <person name="Cohen L."/>
        </authorList>
    </citation>
    <scope>NUCLEOTIDE SEQUENCE</scope>
    <source>
        <strain evidence="7">CCMP 2712</strain>
    </source>
</reference>
<feature type="region of interest" description="Disordered" evidence="5">
    <location>
        <begin position="626"/>
        <end position="804"/>
    </location>
</feature>
<evidence type="ECO:0000313" key="7">
    <source>
        <dbReference type="EMBL" id="CAE2308117.1"/>
    </source>
</evidence>
<dbReference type="GO" id="GO:0004672">
    <property type="term" value="F:protein kinase activity"/>
    <property type="evidence" value="ECO:0007669"/>
    <property type="project" value="InterPro"/>
</dbReference>